<dbReference type="RefSeq" id="WP_084289826.1">
    <property type="nucleotide sequence ID" value="NZ_FWYB01000006.1"/>
</dbReference>
<dbReference type="PANTHER" id="PTHR46390">
    <property type="entry name" value="MANNOSE-1-PHOSPHATE GUANYLYLTRANSFERASE"/>
    <property type="match status" value="1"/>
</dbReference>
<dbReference type="SUPFAM" id="SSF159283">
    <property type="entry name" value="Guanosine diphospho-D-mannose pyrophosphorylase/mannose-6-phosphate isomerase linker domain"/>
    <property type="match status" value="1"/>
</dbReference>
<keyword evidence="3 10" id="KW-0808">Transferase</keyword>
<dbReference type="EC" id="2.7.7.13" evidence="2"/>
<dbReference type="Pfam" id="PF22640">
    <property type="entry name" value="ManC_GMP_beta-helix"/>
    <property type="match status" value="1"/>
</dbReference>
<dbReference type="InterPro" id="IPR051161">
    <property type="entry name" value="Mannose-6P_isomerase_type2"/>
</dbReference>
<evidence type="ECO:0000256" key="7">
    <source>
        <dbReference type="ARBA" id="ARBA00047343"/>
    </source>
</evidence>
<evidence type="ECO:0000313" key="10">
    <source>
        <dbReference type="EMBL" id="SMC95415.1"/>
    </source>
</evidence>
<dbReference type="Pfam" id="PF00483">
    <property type="entry name" value="NTP_transferase"/>
    <property type="match status" value="1"/>
</dbReference>
<keyword evidence="5" id="KW-0547">Nucleotide-binding</keyword>
<name>A0A1W2DD47_9SPHI</name>
<proteinExistence type="inferred from homology"/>
<dbReference type="InterPro" id="IPR049577">
    <property type="entry name" value="GMPP_N"/>
</dbReference>
<evidence type="ECO:0000256" key="3">
    <source>
        <dbReference type="ARBA" id="ARBA00022679"/>
    </source>
</evidence>
<feature type="domain" description="MannoseP isomerase/GMP-like beta-helix" evidence="9">
    <location>
        <begin position="302"/>
        <end position="352"/>
    </location>
</feature>
<dbReference type="Proteomes" id="UP000192678">
    <property type="component" value="Unassembled WGS sequence"/>
</dbReference>
<keyword evidence="4 10" id="KW-0548">Nucleotidyltransferase</keyword>
<comment type="catalytic activity">
    <reaction evidence="7">
        <text>alpha-D-mannose 1-phosphate + GTP + H(+) = GDP-alpha-D-mannose + diphosphate</text>
        <dbReference type="Rhea" id="RHEA:15229"/>
        <dbReference type="ChEBI" id="CHEBI:15378"/>
        <dbReference type="ChEBI" id="CHEBI:33019"/>
        <dbReference type="ChEBI" id="CHEBI:37565"/>
        <dbReference type="ChEBI" id="CHEBI:57527"/>
        <dbReference type="ChEBI" id="CHEBI:58409"/>
        <dbReference type="EC" id="2.7.7.13"/>
    </reaction>
</comment>
<keyword evidence="6" id="KW-0342">GTP-binding</keyword>
<keyword evidence="11" id="KW-1185">Reference proteome</keyword>
<dbReference type="PANTHER" id="PTHR46390:SF1">
    <property type="entry name" value="MANNOSE-1-PHOSPHATE GUANYLYLTRANSFERASE"/>
    <property type="match status" value="1"/>
</dbReference>
<dbReference type="EMBL" id="FWYB01000006">
    <property type="protein sequence ID" value="SMC95415.1"/>
    <property type="molecule type" value="Genomic_DNA"/>
</dbReference>
<sequence length="363" mass="40867">MNKNNYALIMAGGVGSRFWPVSRTEFPKQFIDFFGVGKTLIQSTYDRFLKICPPENIFVVTNEIYIDIVKKQLPDLDENQILAEPIMRNTAPCISYGSMKIAHLNPNATIVVAPSDHTITNQDAFFAAIEQSLKAASENNCLITLGIKPSRPDTGYGYIQYIENTLKTDDQIHKVKIFTEKPNIDLAKSFIQSGDFLWNAGIFIWSAKSINNAFSKHLPEMHDIFLQGNSLYNTKKEKDFISDAYQQCTNISIDFGIMEKAENVYVLPADFGWSDLGTWASIYDIAEHDYVGNAVIPAKQVMMFNSSNCMVNVPKDKLVILQGLHDYIVVESNNTLLICPRSEEQSIKQIVADVKAKFGTKFI</sequence>
<evidence type="ECO:0000259" key="8">
    <source>
        <dbReference type="Pfam" id="PF00483"/>
    </source>
</evidence>
<dbReference type="InterPro" id="IPR029044">
    <property type="entry name" value="Nucleotide-diphossugar_trans"/>
</dbReference>
<dbReference type="GO" id="GO:0005525">
    <property type="term" value="F:GTP binding"/>
    <property type="evidence" value="ECO:0007669"/>
    <property type="project" value="UniProtKB-KW"/>
</dbReference>
<reference evidence="10 11" key="1">
    <citation type="submission" date="2017-04" db="EMBL/GenBank/DDBJ databases">
        <authorList>
            <person name="Afonso C.L."/>
            <person name="Miller P.J."/>
            <person name="Scott M.A."/>
            <person name="Spackman E."/>
            <person name="Goraichik I."/>
            <person name="Dimitrov K.M."/>
            <person name="Suarez D.L."/>
            <person name="Swayne D.E."/>
        </authorList>
    </citation>
    <scope>NUCLEOTIDE SEQUENCE [LARGE SCALE GENOMIC DNA]</scope>
    <source>
        <strain evidence="10 11">DSM 19625</strain>
    </source>
</reference>
<dbReference type="AlphaFoldDB" id="A0A1W2DD47"/>
<dbReference type="InterPro" id="IPR054566">
    <property type="entry name" value="ManC/GMP-like_b-helix"/>
</dbReference>
<dbReference type="FunFam" id="3.90.550.10:FF:000046">
    <property type="entry name" value="Mannose-1-phosphate guanylyltransferase (GDP)"/>
    <property type="match status" value="1"/>
</dbReference>
<organism evidence="10 11">
    <name type="scientific">Pedobacter nyackensis</name>
    <dbReference type="NCBI Taxonomy" id="475255"/>
    <lineage>
        <taxon>Bacteria</taxon>
        <taxon>Pseudomonadati</taxon>
        <taxon>Bacteroidota</taxon>
        <taxon>Sphingobacteriia</taxon>
        <taxon>Sphingobacteriales</taxon>
        <taxon>Sphingobacteriaceae</taxon>
        <taxon>Pedobacter</taxon>
    </lineage>
</organism>
<evidence type="ECO:0000256" key="2">
    <source>
        <dbReference type="ARBA" id="ARBA00012387"/>
    </source>
</evidence>
<evidence type="ECO:0000259" key="9">
    <source>
        <dbReference type="Pfam" id="PF22640"/>
    </source>
</evidence>
<dbReference type="OrthoDB" id="9806359at2"/>
<evidence type="ECO:0000313" key="11">
    <source>
        <dbReference type="Proteomes" id="UP000192678"/>
    </source>
</evidence>
<evidence type="ECO:0000256" key="5">
    <source>
        <dbReference type="ARBA" id="ARBA00022741"/>
    </source>
</evidence>
<evidence type="ECO:0000256" key="4">
    <source>
        <dbReference type="ARBA" id="ARBA00022695"/>
    </source>
</evidence>
<gene>
    <name evidence="10" type="ORF">SAMN04488101_106227</name>
</gene>
<dbReference type="GO" id="GO:0004475">
    <property type="term" value="F:mannose-1-phosphate guanylyltransferase (GTP) activity"/>
    <property type="evidence" value="ECO:0007669"/>
    <property type="project" value="UniProtKB-EC"/>
</dbReference>
<dbReference type="SUPFAM" id="SSF53448">
    <property type="entry name" value="Nucleotide-diphospho-sugar transferases"/>
    <property type="match status" value="1"/>
</dbReference>
<feature type="domain" description="Nucleotidyl transferase" evidence="8">
    <location>
        <begin position="7"/>
        <end position="288"/>
    </location>
</feature>
<protein>
    <recommendedName>
        <fullName evidence="2">mannose-1-phosphate guanylyltransferase</fullName>
        <ecNumber evidence="2">2.7.7.13</ecNumber>
    </recommendedName>
</protein>
<comment type="similarity">
    <text evidence="1">Belongs to the mannose-6-phosphate isomerase type 2 family.</text>
</comment>
<dbReference type="STRING" id="475255.SAMN04488101_106227"/>
<dbReference type="InterPro" id="IPR005835">
    <property type="entry name" value="NTP_transferase_dom"/>
</dbReference>
<accession>A0A1W2DD47</accession>
<dbReference type="CDD" id="cd02509">
    <property type="entry name" value="GDP-M1P_Guanylyltransferase"/>
    <property type="match status" value="1"/>
</dbReference>
<evidence type="ECO:0000256" key="6">
    <source>
        <dbReference type="ARBA" id="ARBA00023134"/>
    </source>
</evidence>
<evidence type="ECO:0000256" key="1">
    <source>
        <dbReference type="ARBA" id="ARBA00006115"/>
    </source>
</evidence>
<dbReference type="Gene3D" id="3.90.550.10">
    <property type="entry name" value="Spore Coat Polysaccharide Biosynthesis Protein SpsA, Chain A"/>
    <property type="match status" value="1"/>
</dbReference>
<dbReference type="GO" id="GO:0009298">
    <property type="term" value="P:GDP-mannose biosynthetic process"/>
    <property type="evidence" value="ECO:0007669"/>
    <property type="project" value="TreeGrafter"/>
</dbReference>